<evidence type="ECO:0000256" key="17">
    <source>
        <dbReference type="SAM" id="MobiDB-lite"/>
    </source>
</evidence>
<protein>
    <recommendedName>
        <fullName evidence="13">Lethal(3)malignant brain tumor-like protein 1</fullName>
    </recommendedName>
    <alternativeName>
        <fullName evidence="14">L(3)mbt protein homolog</fullName>
    </alternativeName>
</protein>
<evidence type="ECO:0000313" key="19">
    <source>
        <dbReference type="Proteomes" id="UP000028761"/>
    </source>
</evidence>
<evidence type="ECO:0000256" key="6">
    <source>
        <dbReference type="ARBA" id="ARBA00022833"/>
    </source>
</evidence>
<feature type="compositionally biased region" description="Basic and acidic residues" evidence="17">
    <location>
        <begin position="1"/>
        <end position="10"/>
    </location>
</feature>
<dbReference type="SUPFAM" id="SSF47769">
    <property type="entry name" value="SAM/Pointed domain"/>
    <property type="match status" value="1"/>
</dbReference>
<dbReference type="CDD" id="cd20134">
    <property type="entry name" value="MBT_L3MBTL1_rpt2"/>
    <property type="match status" value="1"/>
</dbReference>
<keyword evidence="5 16" id="KW-0863">Zinc-finger</keyword>
<evidence type="ECO:0000256" key="11">
    <source>
        <dbReference type="ARBA" id="ARBA00055759"/>
    </source>
</evidence>
<evidence type="ECO:0000256" key="2">
    <source>
        <dbReference type="ARBA" id="ARBA00022491"/>
    </source>
</evidence>
<evidence type="ECO:0000256" key="16">
    <source>
        <dbReference type="PROSITE-ProRule" id="PRU01143"/>
    </source>
</evidence>
<evidence type="ECO:0000256" key="13">
    <source>
        <dbReference type="ARBA" id="ARBA00068102"/>
    </source>
</evidence>
<dbReference type="Pfam" id="PF01530">
    <property type="entry name" value="zf-C2HC"/>
    <property type="match status" value="1"/>
</dbReference>
<dbReference type="InterPro" id="IPR036060">
    <property type="entry name" value="Znf_C2H2C_sf"/>
</dbReference>
<dbReference type="SMART" id="SM00561">
    <property type="entry name" value="MBT"/>
    <property type="match status" value="3"/>
</dbReference>
<dbReference type="FunFam" id="4.10.320.30:FF:000001">
    <property type="entry name" value="Myelin transcription factor 1-like, a"/>
    <property type="match status" value="1"/>
</dbReference>
<evidence type="ECO:0000256" key="15">
    <source>
        <dbReference type="PROSITE-ProRule" id="PRU00459"/>
    </source>
</evidence>
<feature type="compositionally biased region" description="Basic residues" evidence="17">
    <location>
        <begin position="572"/>
        <end position="590"/>
    </location>
</feature>
<keyword evidence="2" id="KW-0678">Repressor</keyword>
<feature type="repeat" description="MBT" evidence="15">
    <location>
        <begin position="444"/>
        <end position="480"/>
    </location>
</feature>
<dbReference type="GeneTree" id="ENSGT00940000159708"/>
<dbReference type="FunFam" id="2.30.30.140:FF:000007">
    <property type="entry name" value="Lethal(3)malignant brain tumor-like protein 1"/>
    <property type="match status" value="2"/>
</dbReference>
<comment type="function">
    <text evidence="11">Polycomb group (PcG) protein that specifically recognizes and binds mono- and dimethyllysine residues on target proteins, thereby acting as a 'reader' of a network of post-translational modifications. PcG proteins maintain the transcriptionally repressive state of genes: acts as a chromatin compaction factor by recognizing and binding mono- and dimethylated histone H1b/H1-4 at 'Lys-26' (H1bK26me1 and H1bK26me2) and histone H4 at 'Lys-20' (H4K20me1 and H4K20me2), leading to condense chromatin and repress transcription. Recognizes and binds p53/TP53 monomethylated at 'Lys-382', leading to repress p53/TP53-target genes. Also recognizes and binds RB1/RB monomethylated at 'Lys-860'. Participates in the ETV6-mediated repression. Probably plays a role in cell proliferation. Overexpression induces multinucleated cells, suggesting that it is required to accomplish normal mitosis.</text>
</comment>
<feature type="repeat" description="MBT" evidence="15">
    <location>
        <begin position="206"/>
        <end position="306"/>
    </location>
</feature>
<evidence type="ECO:0000313" key="18">
    <source>
        <dbReference type="Ensembl" id="ENSPANP00000049146.1"/>
    </source>
</evidence>
<feature type="compositionally biased region" description="Polar residues" evidence="17">
    <location>
        <begin position="132"/>
        <end position="142"/>
    </location>
</feature>
<comment type="subunit">
    <text evidence="12">Homodimer. Interacts with RB1/RB (when monomethylated at 'Lys-860'). Interacts with p53/TP53 (when monomethylated at 'Lys-382'). Interacts with CBX3, ETV6, KMT5A and VCP/p97.</text>
</comment>
<organism evidence="18 19">
    <name type="scientific">Papio anubis</name>
    <name type="common">Olive baboon</name>
    <dbReference type="NCBI Taxonomy" id="9555"/>
    <lineage>
        <taxon>Eukaryota</taxon>
        <taxon>Metazoa</taxon>
        <taxon>Chordata</taxon>
        <taxon>Craniata</taxon>
        <taxon>Vertebrata</taxon>
        <taxon>Euteleostomi</taxon>
        <taxon>Mammalia</taxon>
        <taxon>Eutheria</taxon>
        <taxon>Euarchontoglires</taxon>
        <taxon>Primates</taxon>
        <taxon>Haplorrhini</taxon>
        <taxon>Catarrhini</taxon>
        <taxon>Cercopithecidae</taxon>
        <taxon>Cercopithecinae</taxon>
        <taxon>Papio</taxon>
    </lineage>
</organism>
<dbReference type="AlphaFoldDB" id="A0A8I5N809"/>
<keyword evidence="19" id="KW-1185">Reference proteome</keyword>
<dbReference type="InterPro" id="IPR013761">
    <property type="entry name" value="SAM/pointed_sf"/>
</dbReference>
<sequence>MRRREGHGPDAEVGQGPVRESQSSDPPALQFRISEYKPLNMAGVEQPPSPELRQEGVTEYEDGGAPAGDGEAGPLQAEDHPQNPPEDPNQDPPEDDSTCQCQACGPHQAAGPDVGSSNDGCPQLFQERSVIVENSSGSTSASELLKPVKKRKRREYQSLSEEESEPEAMEKQEEGKDPEGQPTASTPESEEWSSSQPATGEKKEGWSWESYLEEQKAITAPVSLFQDSQAVTHNKNGFKLGMKLEGIDPQHPSMYFILTVAEVCGYRLRLHFDGYSECHDFWVNANSPDIHPAGWFEKTGHKLQPPKGYKEEEFSWSQYLRSTRAQAAPKHLFVSQSHSPPPLGFQVGMKLEAVDRMNPSLVCVASVTDVVDSRFLVHFDNWDDTYDYWCDPSSPYIHPVGWCQKQGKPLTPPQDYPDPDNFCWEKYLEETGASAVPAWAFKVIHFDGWSHGYDFWIDADHPDIHPAGWCSKTGHPLQPPLRPREPSSASLGGCPPLSYRSLPHTRTSKYSFHHRKCPTPGCDGSGHVTGKFTAHHCLSGCPLAERNQSRLKAELSDSEASARKKNLSGFSPRKKPRHHGRIGRPPKYRKIPQEDFQTLTPDVVHQSLFMSALSAHPDRSLSVCWEQHCKLLPGVAGISASTVAKWTIDEVFGFVQTLTGCEDQARLFKDEADIVKIMSVKLGPALKIYNAILMFKNADDTLK</sequence>
<feature type="region of interest" description="Disordered" evidence="17">
    <location>
        <begin position="552"/>
        <end position="590"/>
    </location>
</feature>
<dbReference type="SUPFAM" id="SSF103637">
    <property type="entry name" value="CCHHC domain"/>
    <property type="match status" value="1"/>
</dbReference>
<reference evidence="18" key="3">
    <citation type="submission" date="2025-09" db="UniProtKB">
        <authorList>
            <consortium name="Ensembl"/>
        </authorList>
    </citation>
    <scope>IDENTIFICATION</scope>
</reference>
<comment type="subcellular location">
    <subcellularLocation>
        <location evidence="1">Nucleus</location>
    </subcellularLocation>
</comment>
<proteinExistence type="predicted"/>
<gene>
    <name evidence="18" type="primary">L3MBTL1</name>
</gene>
<dbReference type="InterPro" id="IPR050548">
    <property type="entry name" value="PcG_chromatin_remod_factors"/>
</dbReference>
<dbReference type="GO" id="GO:0006325">
    <property type="term" value="P:chromatin organization"/>
    <property type="evidence" value="ECO:0007669"/>
    <property type="project" value="UniProtKB-KW"/>
</dbReference>
<dbReference type="GO" id="GO:0005634">
    <property type="term" value="C:nucleus"/>
    <property type="evidence" value="ECO:0007669"/>
    <property type="project" value="UniProtKB-SubCell"/>
</dbReference>
<dbReference type="Gene3D" id="1.10.150.50">
    <property type="entry name" value="Transcription Factor, Ets-1"/>
    <property type="match status" value="1"/>
</dbReference>
<feature type="compositionally biased region" description="Polar residues" evidence="17">
    <location>
        <begin position="182"/>
        <end position="198"/>
    </location>
</feature>
<dbReference type="GO" id="GO:0003682">
    <property type="term" value="F:chromatin binding"/>
    <property type="evidence" value="ECO:0007669"/>
    <property type="project" value="TreeGrafter"/>
</dbReference>
<evidence type="ECO:0000256" key="4">
    <source>
        <dbReference type="ARBA" id="ARBA00022737"/>
    </source>
</evidence>
<keyword evidence="9" id="KW-0804">Transcription</keyword>
<keyword evidence="4" id="KW-0677">Repeat</keyword>
<dbReference type="Proteomes" id="UP000028761">
    <property type="component" value="Chromosome 16"/>
</dbReference>
<dbReference type="PROSITE" id="PS51079">
    <property type="entry name" value="MBT"/>
    <property type="match status" value="3"/>
</dbReference>
<evidence type="ECO:0000256" key="8">
    <source>
        <dbReference type="ARBA" id="ARBA00023015"/>
    </source>
</evidence>
<keyword evidence="8" id="KW-0805">Transcription regulation</keyword>
<keyword evidence="6" id="KW-0862">Zinc</keyword>
<accession>A0A8I5N809</accession>
<evidence type="ECO:0000256" key="3">
    <source>
        <dbReference type="ARBA" id="ARBA00022723"/>
    </source>
</evidence>
<dbReference type="Pfam" id="PF02820">
    <property type="entry name" value="MBT"/>
    <property type="match status" value="3"/>
</dbReference>
<feature type="compositionally biased region" description="Acidic residues" evidence="17">
    <location>
        <begin position="88"/>
        <end position="97"/>
    </location>
</feature>
<feature type="region of interest" description="Disordered" evidence="17">
    <location>
        <begin position="1"/>
        <end position="207"/>
    </location>
</feature>
<evidence type="ECO:0000256" key="9">
    <source>
        <dbReference type="ARBA" id="ARBA00023163"/>
    </source>
</evidence>
<evidence type="ECO:0000256" key="14">
    <source>
        <dbReference type="ARBA" id="ARBA00079425"/>
    </source>
</evidence>
<evidence type="ECO:0000256" key="1">
    <source>
        <dbReference type="ARBA" id="ARBA00004123"/>
    </source>
</evidence>
<dbReference type="Ensembl" id="ENSPANT00000063312.1">
    <property type="protein sequence ID" value="ENSPANP00000049146.1"/>
    <property type="gene ID" value="ENSPANG00000026135.3"/>
</dbReference>
<reference evidence="18" key="2">
    <citation type="submission" date="2025-08" db="UniProtKB">
        <authorList>
            <consortium name="Ensembl"/>
        </authorList>
    </citation>
    <scope>IDENTIFICATION</scope>
</reference>
<dbReference type="PANTHER" id="PTHR12247">
    <property type="entry name" value="POLYCOMB GROUP PROTEIN"/>
    <property type="match status" value="1"/>
</dbReference>
<dbReference type="Gene3D" id="2.30.30.140">
    <property type="match status" value="3"/>
</dbReference>
<dbReference type="InterPro" id="IPR002515">
    <property type="entry name" value="Znf_C2H2C"/>
</dbReference>
<feature type="repeat" description="MBT" evidence="15">
    <location>
        <begin position="314"/>
        <end position="413"/>
    </location>
</feature>
<dbReference type="InterPro" id="IPR004092">
    <property type="entry name" value="Mbt"/>
</dbReference>
<evidence type="ECO:0000256" key="10">
    <source>
        <dbReference type="ARBA" id="ARBA00023242"/>
    </source>
</evidence>
<evidence type="ECO:0000256" key="12">
    <source>
        <dbReference type="ARBA" id="ARBA00063258"/>
    </source>
</evidence>
<dbReference type="SUPFAM" id="SSF63748">
    <property type="entry name" value="Tudor/PWWP/MBT"/>
    <property type="match status" value="3"/>
</dbReference>
<dbReference type="PROSITE" id="PS51802">
    <property type="entry name" value="ZF_CCHHC"/>
    <property type="match status" value="1"/>
</dbReference>
<keyword evidence="10" id="KW-0539">Nucleus</keyword>
<dbReference type="CDD" id="cd20131">
    <property type="entry name" value="MBT_L3MBTL1_rpt1"/>
    <property type="match status" value="1"/>
</dbReference>
<dbReference type="Gene3D" id="4.10.320.30">
    <property type="match status" value="1"/>
</dbReference>
<dbReference type="InterPro" id="IPR047361">
    <property type="entry name" value="MBT_L3MBTL1_rpt1"/>
</dbReference>
<name>A0A8I5N809_PAPAN</name>
<dbReference type="GO" id="GO:0008270">
    <property type="term" value="F:zinc ion binding"/>
    <property type="evidence" value="ECO:0007669"/>
    <property type="project" value="UniProtKB-KW"/>
</dbReference>
<dbReference type="PANTHER" id="PTHR12247:SF69">
    <property type="entry name" value="LETHAL(3)MALIGNANT BRAIN TUMOR-LIKE PROTEIN 1"/>
    <property type="match status" value="1"/>
</dbReference>
<evidence type="ECO:0000256" key="7">
    <source>
        <dbReference type="ARBA" id="ARBA00022853"/>
    </source>
</evidence>
<keyword evidence="7" id="KW-0156">Chromatin regulator</keyword>
<reference evidence="18 19" key="1">
    <citation type="submission" date="2012-03" db="EMBL/GenBank/DDBJ databases">
        <title>Whole Genome Assembly of Papio anubis.</title>
        <authorList>
            <person name="Liu Y.L."/>
            <person name="Abraham K.A."/>
            <person name="Akbar H.A."/>
            <person name="Ali S.A."/>
            <person name="Anosike U.A."/>
            <person name="Aqrawi P.A."/>
            <person name="Arias F.A."/>
            <person name="Attaway T.A."/>
            <person name="Awwad R.A."/>
            <person name="Babu C.B."/>
            <person name="Bandaranaike D.B."/>
            <person name="Battles P.B."/>
            <person name="Bell A.B."/>
            <person name="Beltran B.B."/>
            <person name="Berhane-Mersha D.B."/>
            <person name="Bess C.B."/>
            <person name="Bickham C.B."/>
            <person name="Bolden T.B."/>
            <person name="Carter K.C."/>
            <person name="Chau D.C."/>
            <person name="Chavez A.C."/>
            <person name="Clerc-Blankenburg K.C."/>
            <person name="Coyle M.C."/>
            <person name="Dao M.D."/>
            <person name="Davila M.L.D."/>
            <person name="Davy-Carroll L.D."/>
            <person name="Denson S.D."/>
            <person name="Dinh H.D."/>
            <person name="Fernandez S.F."/>
            <person name="Fernando P.F."/>
            <person name="Forbes L.F."/>
            <person name="Francis C.F."/>
            <person name="Francisco L.F."/>
            <person name="Fu Q.F."/>
            <person name="Garcia-Iii R.G."/>
            <person name="Garrett T.G."/>
            <person name="Gross S.G."/>
            <person name="Gubbala S.G."/>
            <person name="Hirani K.H."/>
            <person name="Hogues M.H."/>
            <person name="Hollins B.H."/>
            <person name="Jackson L.J."/>
            <person name="Javaid M.J."/>
            <person name="Jhangiani S.J."/>
            <person name="Johnson A.J."/>
            <person name="Johnson B.J."/>
            <person name="Jones J.J."/>
            <person name="Joshi V.J."/>
            <person name="Kalu J.K."/>
            <person name="Khan N.K."/>
            <person name="Korchina V.K."/>
            <person name="Kovar C.K."/>
            <person name="Lago L.L."/>
            <person name="Lara F.L."/>
            <person name="Le T.-K.L."/>
            <person name="Lee S.L."/>
            <person name="Legall-Iii F.L."/>
            <person name="Lemon S.L."/>
            <person name="Liu J.L."/>
            <person name="Liu Y.-S.L."/>
            <person name="Liyanage D.L."/>
            <person name="Lopez J.L."/>
            <person name="Lorensuhewa L.L."/>
            <person name="Mata R.M."/>
            <person name="Mathew T.M."/>
            <person name="Mercado C.M."/>
            <person name="Mercado I.M."/>
            <person name="Morales K.M."/>
            <person name="Morgan M.M."/>
            <person name="Munidasa M.M."/>
            <person name="Ngo D.N."/>
            <person name="Nguyen L.N."/>
            <person name="Nguyen T.N."/>
            <person name="Nguyen N.N."/>
            <person name="Obregon M.O."/>
            <person name="Okwuonu G.O."/>
            <person name="Ongeri F.O."/>
            <person name="Onwere C.O."/>
            <person name="Osifeso I.O."/>
            <person name="Parra A.P."/>
            <person name="Patil S.P."/>
            <person name="Perez A.P."/>
            <person name="Perez Y.P."/>
            <person name="Pham C.P."/>
            <person name="Pu L.-L.P."/>
            <person name="Puazo M.P."/>
            <person name="Quiroz J.Q."/>
            <person name="Rouhana J.R."/>
            <person name="Ruiz M.R."/>
            <person name="Ruiz S.-J.R."/>
            <person name="Saada N.S."/>
            <person name="Santibanez J.S."/>
            <person name="Scheel M.S."/>
            <person name="Schneider B.S."/>
            <person name="Simmons D.S."/>
            <person name="Sisson I.S."/>
            <person name="Tang L.-Y.T."/>
            <person name="Thornton R.T."/>
            <person name="Tisius J.T."/>
            <person name="Toledanes G.T."/>
            <person name="Trejos Z.T."/>
            <person name="Usmani K.U."/>
            <person name="Varghese R.V."/>
            <person name="Vattathil S.V."/>
            <person name="Vee V.V."/>
            <person name="Walker D.W."/>
            <person name="Weissenberger G.W."/>
            <person name="White C.W."/>
            <person name="Williams A.W."/>
            <person name="Woodworth J.W."/>
            <person name="Wright R.W."/>
            <person name="Zhu Y.Z."/>
            <person name="Han Y.H."/>
            <person name="Newsham I.N."/>
            <person name="Nazareth L.N."/>
            <person name="Worley K.W."/>
            <person name="Muzny D.M."/>
            <person name="Rogers J.R."/>
            <person name="Gibbs R.G."/>
        </authorList>
    </citation>
    <scope>NUCLEOTIDE SEQUENCE [LARGE SCALE GENOMIC DNA]</scope>
</reference>
<keyword evidence="3" id="KW-0479">Metal-binding</keyword>
<dbReference type="GO" id="GO:0042393">
    <property type="term" value="F:histone binding"/>
    <property type="evidence" value="ECO:0007669"/>
    <property type="project" value="TreeGrafter"/>
</dbReference>
<dbReference type="GO" id="GO:0045892">
    <property type="term" value="P:negative regulation of DNA-templated transcription"/>
    <property type="evidence" value="ECO:0007669"/>
    <property type="project" value="TreeGrafter"/>
</dbReference>
<feature type="compositionally biased region" description="Basic and acidic residues" evidence="17">
    <location>
        <begin position="168"/>
        <end position="179"/>
    </location>
</feature>
<evidence type="ECO:0000256" key="5">
    <source>
        <dbReference type="ARBA" id="ARBA00022771"/>
    </source>
</evidence>